<dbReference type="InterPro" id="IPR007428">
    <property type="entry name" value="MlaA"/>
</dbReference>
<dbReference type="Pfam" id="PF04333">
    <property type="entry name" value="MlaA"/>
    <property type="match status" value="1"/>
</dbReference>
<dbReference type="PANTHER" id="PTHR30035:SF3">
    <property type="entry name" value="INTERMEMBRANE PHOSPHOLIPID TRANSPORT SYSTEM LIPOPROTEIN MLAA"/>
    <property type="match status" value="1"/>
</dbReference>
<dbReference type="OrthoDB" id="9785326at2"/>
<organism evidence="4 5">
    <name type="scientific">Pseudogemmobacter humi</name>
    <dbReference type="NCBI Taxonomy" id="2483812"/>
    <lineage>
        <taxon>Bacteria</taxon>
        <taxon>Pseudomonadati</taxon>
        <taxon>Pseudomonadota</taxon>
        <taxon>Alphaproteobacteria</taxon>
        <taxon>Rhodobacterales</taxon>
        <taxon>Paracoccaceae</taxon>
        <taxon>Pseudogemmobacter</taxon>
    </lineage>
</organism>
<dbReference type="AlphaFoldDB" id="A0A3P5X058"/>
<keyword evidence="4" id="KW-0449">Lipoprotein</keyword>
<dbReference type="PRINTS" id="PR01805">
    <property type="entry name" value="VACJLIPOPROT"/>
</dbReference>
<reference evidence="4 5" key="1">
    <citation type="submission" date="2018-11" db="EMBL/GenBank/DDBJ databases">
        <authorList>
            <person name="Criscuolo A."/>
        </authorList>
    </citation>
    <scope>NUCLEOTIDE SEQUENCE [LARGE SCALE GENOMIC DNA]</scope>
    <source>
        <strain evidence="4">ACIP111625</strain>
    </source>
</reference>
<evidence type="ECO:0000313" key="4">
    <source>
        <dbReference type="EMBL" id="VDC21249.1"/>
    </source>
</evidence>
<accession>A0A3P5X058</accession>
<evidence type="ECO:0000256" key="1">
    <source>
        <dbReference type="ARBA" id="ARBA00010634"/>
    </source>
</evidence>
<evidence type="ECO:0000256" key="3">
    <source>
        <dbReference type="SAM" id="SignalP"/>
    </source>
</evidence>
<comment type="similarity">
    <text evidence="1">Belongs to the MlaA family.</text>
</comment>
<evidence type="ECO:0000313" key="5">
    <source>
        <dbReference type="Proteomes" id="UP000277498"/>
    </source>
</evidence>
<dbReference type="GO" id="GO:0016020">
    <property type="term" value="C:membrane"/>
    <property type="evidence" value="ECO:0007669"/>
    <property type="project" value="InterPro"/>
</dbReference>
<gene>
    <name evidence="4" type="primary">mlaA</name>
    <name evidence="4" type="ORF">XINFAN_00587</name>
</gene>
<dbReference type="RefSeq" id="WP_124085024.1">
    <property type="nucleotide sequence ID" value="NZ_UXAW01000034.1"/>
</dbReference>
<feature type="chain" id="PRO_5018115664" evidence="3">
    <location>
        <begin position="29"/>
        <end position="263"/>
    </location>
</feature>
<feature type="signal peptide" evidence="3">
    <location>
        <begin position="1"/>
        <end position="28"/>
    </location>
</feature>
<protein>
    <submittedName>
        <fullName evidence="4">Putative phospholipid-binding lipoprotein MlaA</fullName>
    </submittedName>
</protein>
<proteinExistence type="inferred from homology"/>
<sequence>MTPAPTIRDRCGRLIALSLALAALSGCARGPAQDGINDPLEPVNRGIHGLNKGLDTALVRPAAKAYGTVVPGPVRQGVSNVADTLDLPGVVINQVLQARIGEAATNTLRFAVNATAGLGGLVDVASVLGMPKTDADFGQTLAVWGVGEGPYVELPVEGPSTLRDTVGFAVDLAMNPVGNVFDGDDETATLGIEALSRLNDRYRYSDTVDSILYESADSYAQLRLLYLQNRRHEIAKVRGGADGGADDGFIDPYDDGFIDPYED</sequence>
<keyword evidence="2 3" id="KW-0732">Signal</keyword>
<dbReference type="Proteomes" id="UP000277498">
    <property type="component" value="Unassembled WGS sequence"/>
</dbReference>
<keyword evidence="5" id="KW-1185">Reference proteome</keyword>
<dbReference type="PANTHER" id="PTHR30035">
    <property type="entry name" value="LIPOPROTEIN VACJ-RELATED"/>
    <property type="match status" value="1"/>
</dbReference>
<dbReference type="EMBL" id="UXAW01000034">
    <property type="protein sequence ID" value="VDC21249.1"/>
    <property type="molecule type" value="Genomic_DNA"/>
</dbReference>
<dbReference type="GO" id="GO:0120010">
    <property type="term" value="P:intermembrane phospholipid transfer"/>
    <property type="evidence" value="ECO:0007669"/>
    <property type="project" value="TreeGrafter"/>
</dbReference>
<evidence type="ECO:0000256" key="2">
    <source>
        <dbReference type="ARBA" id="ARBA00022729"/>
    </source>
</evidence>
<name>A0A3P5X058_9RHOB</name>